<dbReference type="RefSeq" id="WP_011521030.1">
    <property type="nucleotide sequence ID" value="NC_008009.1"/>
</dbReference>
<dbReference type="eggNOG" id="COG0659">
    <property type="taxonomic scope" value="Bacteria"/>
</dbReference>
<dbReference type="AlphaFoldDB" id="Q1IV72"/>
<evidence type="ECO:0000259" key="6">
    <source>
        <dbReference type="PROSITE" id="PS50801"/>
    </source>
</evidence>
<evidence type="ECO:0000313" key="8">
    <source>
        <dbReference type="Proteomes" id="UP000002432"/>
    </source>
</evidence>
<dbReference type="GO" id="GO:0016020">
    <property type="term" value="C:membrane"/>
    <property type="evidence" value="ECO:0007669"/>
    <property type="project" value="UniProtKB-SubCell"/>
</dbReference>
<evidence type="ECO:0000313" key="7">
    <source>
        <dbReference type="EMBL" id="ABF39228.1"/>
    </source>
</evidence>
<evidence type="ECO:0000256" key="4">
    <source>
        <dbReference type="ARBA" id="ARBA00023136"/>
    </source>
</evidence>
<dbReference type="PANTHER" id="PTHR11814">
    <property type="entry name" value="SULFATE TRANSPORTER"/>
    <property type="match status" value="1"/>
</dbReference>
<dbReference type="OrthoDB" id="9771198at2"/>
<dbReference type="InterPro" id="IPR011547">
    <property type="entry name" value="SLC26A/SulP_dom"/>
</dbReference>
<keyword evidence="3 5" id="KW-1133">Transmembrane helix</keyword>
<dbReference type="InterPro" id="IPR001902">
    <property type="entry name" value="SLC26A/SulP_fam"/>
</dbReference>
<keyword evidence="8" id="KW-1185">Reference proteome</keyword>
<evidence type="ECO:0000256" key="5">
    <source>
        <dbReference type="SAM" id="Phobius"/>
    </source>
</evidence>
<dbReference type="Gene3D" id="3.30.750.24">
    <property type="entry name" value="STAS domain"/>
    <property type="match status" value="1"/>
</dbReference>
<dbReference type="HOGENOM" id="CLU_003182_13_1_0"/>
<dbReference type="CDD" id="cd07042">
    <property type="entry name" value="STAS_SulP_like_sulfate_transporter"/>
    <property type="match status" value="1"/>
</dbReference>
<dbReference type="SUPFAM" id="SSF52091">
    <property type="entry name" value="SpoIIaa-like"/>
    <property type="match status" value="1"/>
</dbReference>
<feature type="transmembrane region" description="Helical" evidence="5">
    <location>
        <begin position="381"/>
        <end position="408"/>
    </location>
</feature>
<evidence type="ECO:0000256" key="2">
    <source>
        <dbReference type="ARBA" id="ARBA00022692"/>
    </source>
</evidence>
<sequence length="553" mass="58749">MHEWLPKSVLALRDYSRQRFVADLLAGITVGLVALPLAMAFAIASGVPPQSGLYCAIVAGFLVSACGGSLTQIGGPTGAFVVVVYNIVAKHGIDGLFMCTLEAGVILVLLGITGLGSAVKFIPRPVVVGFTNGIAVIIASTQIKDFFGLKIEKVPGDFLDRMEVLGKNFRTLSVEETCIGLLALAIIIAFMRYVKRVPGYIVALVAGTAAVLLLHLDVQTIGTRFGGIPSGLPKLEIPQFHANLLRPLISPALTVAMLGAIESLMSAVVSDRLSGDKHNPNVELVGQGIANIFSPLFGGLPATGAIARTATNIRSGATSPVAGMIHSATLLAIVVFAAPAAKFIPLAVLSAILFVVAYNMGEWREIPQILKLSKLEIGTWLASFLLTVFADLTTAVEAGMIMAVLVFIRRVSLTTTVSMVTEEYVKAGHAHILQNKDIPGYVAIFRIHGPFLFGTTEKMEEITSRIDELPPVVIVRLRNMTAIDATGIQALETAIEAIRRTGRKVLLCGARRQPKELIEQSGLGAHVGEENMLNSISDALERAKALQTSVVHA</sequence>
<comment type="subcellular location">
    <subcellularLocation>
        <location evidence="1">Membrane</location>
        <topology evidence="1">Multi-pass membrane protein</topology>
    </subcellularLocation>
</comment>
<feature type="transmembrane region" description="Helical" evidence="5">
    <location>
        <begin position="319"/>
        <end position="337"/>
    </location>
</feature>
<feature type="transmembrane region" description="Helical" evidence="5">
    <location>
        <begin position="289"/>
        <end position="307"/>
    </location>
</feature>
<accession>Q1IV72</accession>
<dbReference type="EnsemblBacteria" id="ABF39228">
    <property type="protein sequence ID" value="ABF39228"/>
    <property type="gene ID" value="Acid345_0223"/>
</dbReference>
<evidence type="ECO:0000256" key="3">
    <source>
        <dbReference type="ARBA" id="ARBA00022989"/>
    </source>
</evidence>
<proteinExistence type="predicted"/>
<organism evidence="7 8">
    <name type="scientific">Koribacter versatilis (strain Ellin345)</name>
    <dbReference type="NCBI Taxonomy" id="204669"/>
    <lineage>
        <taxon>Bacteria</taxon>
        <taxon>Pseudomonadati</taxon>
        <taxon>Acidobacteriota</taxon>
        <taxon>Terriglobia</taxon>
        <taxon>Terriglobales</taxon>
        <taxon>Candidatus Korobacteraceae</taxon>
        <taxon>Candidatus Korobacter</taxon>
    </lineage>
</organism>
<dbReference type="GO" id="GO:0055085">
    <property type="term" value="P:transmembrane transport"/>
    <property type="evidence" value="ECO:0007669"/>
    <property type="project" value="InterPro"/>
</dbReference>
<feature type="transmembrane region" description="Helical" evidence="5">
    <location>
        <begin position="20"/>
        <end position="44"/>
    </location>
</feature>
<feature type="domain" description="STAS" evidence="6">
    <location>
        <begin position="442"/>
        <end position="543"/>
    </location>
</feature>
<feature type="transmembrane region" description="Helical" evidence="5">
    <location>
        <begin position="248"/>
        <end position="269"/>
    </location>
</feature>
<keyword evidence="2 5" id="KW-0812">Transmembrane</keyword>
<feature type="transmembrane region" description="Helical" evidence="5">
    <location>
        <begin position="56"/>
        <end position="88"/>
    </location>
</feature>
<dbReference type="Pfam" id="PF01740">
    <property type="entry name" value="STAS"/>
    <property type="match status" value="1"/>
</dbReference>
<feature type="transmembrane region" description="Helical" evidence="5">
    <location>
        <begin position="171"/>
        <end position="191"/>
    </location>
</feature>
<reference evidence="7 8" key="1">
    <citation type="journal article" date="2009" name="Appl. Environ. Microbiol.">
        <title>Three genomes from the phylum Acidobacteria provide insight into the lifestyles of these microorganisms in soils.</title>
        <authorList>
            <person name="Ward N.L."/>
            <person name="Challacombe J.F."/>
            <person name="Janssen P.H."/>
            <person name="Henrissat B."/>
            <person name="Coutinho P.M."/>
            <person name="Wu M."/>
            <person name="Xie G."/>
            <person name="Haft D.H."/>
            <person name="Sait M."/>
            <person name="Badger J."/>
            <person name="Barabote R.D."/>
            <person name="Bradley B."/>
            <person name="Brettin T.S."/>
            <person name="Brinkac L.M."/>
            <person name="Bruce D."/>
            <person name="Creasy T."/>
            <person name="Daugherty S.C."/>
            <person name="Davidsen T.M."/>
            <person name="DeBoy R.T."/>
            <person name="Detter J.C."/>
            <person name="Dodson R.J."/>
            <person name="Durkin A.S."/>
            <person name="Ganapathy A."/>
            <person name="Gwinn-Giglio M."/>
            <person name="Han C.S."/>
            <person name="Khouri H."/>
            <person name="Kiss H."/>
            <person name="Kothari S.P."/>
            <person name="Madupu R."/>
            <person name="Nelson K.E."/>
            <person name="Nelson W.C."/>
            <person name="Paulsen I."/>
            <person name="Penn K."/>
            <person name="Ren Q."/>
            <person name="Rosovitz M.J."/>
            <person name="Selengut J.D."/>
            <person name="Shrivastava S."/>
            <person name="Sullivan S.A."/>
            <person name="Tapia R."/>
            <person name="Thompson L.S."/>
            <person name="Watkins K.L."/>
            <person name="Yang Q."/>
            <person name="Yu C."/>
            <person name="Zafar N."/>
            <person name="Zhou L."/>
            <person name="Kuske C.R."/>
        </authorList>
    </citation>
    <scope>NUCLEOTIDE SEQUENCE [LARGE SCALE GENOMIC DNA]</scope>
    <source>
        <strain evidence="7 8">Ellin345</strain>
    </source>
</reference>
<dbReference type="InterPro" id="IPR036513">
    <property type="entry name" value="STAS_dom_sf"/>
</dbReference>
<feature type="transmembrane region" description="Helical" evidence="5">
    <location>
        <begin position="197"/>
        <end position="216"/>
    </location>
</feature>
<protein>
    <submittedName>
        <fullName evidence="7">Sulphate transporter</fullName>
    </submittedName>
</protein>
<dbReference type="PROSITE" id="PS50801">
    <property type="entry name" value="STAS"/>
    <property type="match status" value="1"/>
</dbReference>
<feature type="transmembrane region" description="Helical" evidence="5">
    <location>
        <begin position="95"/>
        <end position="115"/>
    </location>
</feature>
<dbReference type="InterPro" id="IPR002645">
    <property type="entry name" value="STAS_dom"/>
</dbReference>
<evidence type="ECO:0000256" key="1">
    <source>
        <dbReference type="ARBA" id="ARBA00004141"/>
    </source>
</evidence>
<gene>
    <name evidence="7" type="ordered locus">Acid345_0223</name>
</gene>
<feature type="transmembrane region" description="Helical" evidence="5">
    <location>
        <begin position="121"/>
        <end position="140"/>
    </location>
</feature>
<dbReference type="Pfam" id="PF00916">
    <property type="entry name" value="Sulfate_transp"/>
    <property type="match status" value="1"/>
</dbReference>
<dbReference type="STRING" id="204669.Acid345_0223"/>
<dbReference type="KEGG" id="aba:Acid345_0223"/>
<keyword evidence="4 5" id="KW-0472">Membrane</keyword>
<dbReference type="EMBL" id="CP000360">
    <property type="protein sequence ID" value="ABF39228.1"/>
    <property type="molecule type" value="Genomic_DNA"/>
</dbReference>
<name>Q1IV72_KORVE</name>
<feature type="transmembrane region" description="Helical" evidence="5">
    <location>
        <begin position="343"/>
        <end position="360"/>
    </location>
</feature>
<dbReference type="Proteomes" id="UP000002432">
    <property type="component" value="Chromosome"/>
</dbReference>